<protein>
    <submittedName>
        <fullName evidence="3">Uncharacterized protein</fullName>
    </submittedName>
</protein>
<keyword evidence="2" id="KW-0732">Signal</keyword>
<dbReference type="EMBL" id="JASPKY010000046">
    <property type="protein sequence ID" value="KAK9745685.1"/>
    <property type="molecule type" value="Genomic_DNA"/>
</dbReference>
<proteinExistence type="predicted"/>
<dbReference type="AlphaFoldDB" id="A0AAW1MFZ5"/>
<evidence type="ECO:0000256" key="2">
    <source>
        <dbReference type="SAM" id="SignalP"/>
    </source>
</evidence>
<dbReference type="Proteomes" id="UP001458880">
    <property type="component" value="Unassembled WGS sequence"/>
</dbReference>
<evidence type="ECO:0000256" key="1">
    <source>
        <dbReference type="SAM" id="MobiDB-lite"/>
    </source>
</evidence>
<comment type="caution">
    <text evidence="3">The sequence shown here is derived from an EMBL/GenBank/DDBJ whole genome shotgun (WGS) entry which is preliminary data.</text>
</comment>
<keyword evidence="4" id="KW-1185">Reference proteome</keyword>
<sequence>MVYFVSVAVTLNVVFCSSVCQPGDRYRRQITALSTMSQLEREEPDPNDRCYDFEYGDPERRVFCSPGYPNRNYSNNIQCFRVLEVIDDDGEEEEEITSTEHEEVTVTPQQNDSDSEDNEDNIPLARSVAQLKFFWEKTSTG</sequence>
<organism evidence="3 4">
    <name type="scientific">Popillia japonica</name>
    <name type="common">Japanese beetle</name>
    <dbReference type="NCBI Taxonomy" id="7064"/>
    <lineage>
        <taxon>Eukaryota</taxon>
        <taxon>Metazoa</taxon>
        <taxon>Ecdysozoa</taxon>
        <taxon>Arthropoda</taxon>
        <taxon>Hexapoda</taxon>
        <taxon>Insecta</taxon>
        <taxon>Pterygota</taxon>
        <taxon>Neoptera</taxon>
        <taxon>Endopterygota</taxon>
        <taxon>Coleoptera</taxon>
        <taxon>Polyphaga</taxon>
        <taxon>Scarabaeiformia</taxon>
        <taxon>Scarabaeidae</taxon>
        <taxon>Rutelinae</taxon>
        <taxon>Popillia</taxon>
    </lineage>
</organism>
<accession>A0AAW1MFZ5</accession>
<evidence type="ECO:0000313" key="3">
    <source>
        <dbReference type="EMBL" id="KAK9745685.1"/>
    </source>
</evidence>
<evidence type="ECO:0000313" key="4">
    <source>
        <dbReference type="Proteomes" id="UP001458880"/>
    </source>
</evidence>
<gene>
    <name evidence="3" type="ORF">QE152_g6743</name>
</gene>
<reference evidence="3 4" key="1">
    <citation type="journal article" date="2024" name="BMC Genomics">
        <title>De novo assembly and annotation of Popillia japonica's genome with initial clues to its potential as an invasive pest.</title>
        <authorList>
            <person name="Cucini C."/>
            <person name="Boschi S."/>
            <person name="Funari R."/>
            <person name="Cardaioli E."/>
            <person name="Iannotti N."/>
            <person name="Marturano G."/>
            <person name="Paoli F."/>
            <person name="Bruttini M."/>
            <person name="Carapelli A."/>
            <person name="Frati F."/>
            <person name="Nardi F."/>
        </authorList>
    </citation>
    <scope>NUCLEOTIDE SEQUENCE [LARGE SCALE GENOMIC DNA]</scope>
    <source>
        <strain evidence="3">DMR45628</strain>
    </source>
</reference>
<name>A0AAW1MFZ5_POPJA</name>
<feature type="chain" id="PRO_5043889643" evidence="2">
    <location>
        <begin position="17"/>
        <end position="141"/>
    </location>
</feature>
<feature type="region of interest" description="Disordered" evidence="1">
    <location>
        <begin position="90"/>
        <end position="123"/>
    </location>
</feature>
<feature type="signal peptide" evidence="2">
    <location>
        <begin position="1"/>
        <end position="16"/>
    </location>
</feature>